<dbReference type="Proteomes" id="UP000011777">
    <property type="component" value="Unassembled WGS sequence"/>
</dbReference>
<comment type="caution">
    <text evidence="1">The sequence shown here is derived from an EMBL/GenBank/DDBJ whole genome shotgun (WGS) entry which is preliminary data.</text>
</comment>
<dbReference type="OMA" id="TASRHWI"/>
<evidence type="ECO:0000313" key="1">
    <source>
        <dbReference type="EMBL" id="EMG45405.1"/>
    </source>
</evidence>
<protein>
    <submittedName>
        <fullName evidence="1">Uncharacterized protein</fullName>
    </submittedName>
</protein>
<dbReference type="AlphaFoldDB" id="M3JRJ1"/>
<name>M3JRJ1_CANMX</name>
<gene>
    <name evidence="1" type="ORF">G210_4414</name>
</gene>
<keyword evidence="2" id="KW-1185">Reference proteome</keyword>
<evidence type="ECO:0000313" key="2">
    <source>
        <dbReference type="Proteomes" id="UP000011777"/>
    </source>
</evidence>
<reference evidence="1 2" key="1">
    <citation type="submission" date="2013-02" db="EMBL/GenBank/DDBJ databases">
        <title>Genome sequence of Candida maltosa Xu316, a potential industrial strain for xylitol and ethanol production.</title>
        <authorList>
            <person name="Yu J."/>
            <person name="Wang Q."/>
            <person name="Geng X."/>
            <person name="Bao W."/>
            <person name="He P."/>
            <person name="Cai J."/>
        </authorList>
    </citation>
    <scope>NUCLEOTIDE SEQUENCE [LARGE SCALE GENOMIC DNA]</scope>
    <source>
        <strain evidence="2">Xu316</strain>
    </source>
</reference>
<organism evidence="1 2">
    <name type="scientific">Candida maltosa (strain Xu316)</name>
    <name type="common">Yeast</name>
    <dbReference type="NCBI Taxonomy" id="1245528"/>
    <lineage>
        <taxon>Eukaryota</taxon>
        <taxon>Fungi</taxon>
        <taxon>Dikarya</taxon>
        <taxon>Ascomycota</taxon>
        <taxon>Saccharomycotina</taxon>
        <taxon>Pichiomycetes</taxon>
        <taxon>Debaryomycetaceae</taxon>
        <taxon>Candida/Lodderomyces clade</taxon>
        <taxon>Candida</taxon>
    </lineage>
</organism>
<dbReference type="EMBL" id="AOGT01002500">
    <property type="protein sequence ID" value="EMG45405.1"/>
    <property type="molecule type" value="Genomic_DNA"/>
</dbReference>
<proteinExistence type="predicted"/>
<accession>M3JRJ1</accession>
<sequence length="87" mass="9602">MVTNRIFHVSQLRTASRHWIPVYRRAYFSSQRAVNLENISESILISNDGVFPGNAEASAAASKSEEIFQPTIHGSEDVVTASPVNRA</sequence>
<dbReference type="HOGENOM" id="CLU_2222935_0_0_1"/>
<dbReference type="OrthoDB" id="4085221at2759"/>